<evidence type="ECO:0000256" key="1">
    <source>
        <dbReference type="SAM" id="MobiDB-lite"/>
    </source>
</evidence>
<protein>
    <submittedName>
        <fullName evidence="2">Uncharacterized protein</fullName>
    </submittedName>
</protein>
<feature type="compositionally biased region" description="Low complexity" evidence="1">
    <location>
        <begin position="51"/>
        <end position="69"/>
    </location>
</feature>
<dbReference type="EMBL" id="CP090163">
    <property type="protein sequence ID" value="UJO10964.1"/>
    <property type="molecule type" value="Genomic_DNA"/>
</dbReference>
<keyword evidence="3" id="KW-1185">Reference proteome</keyword>
<name>A0A9Q8P2P4_PASFU</name>
<sequence>MSSSNLDSRMSSPSRSSSTSSPDTTTTTTPQTHLTNTAILSPPDSQHRTMPAPTTASTSASSTSIANSNGKRPIQTISNGNDDMDELAAMANGKARQDMPVRTHQASGFQWQRAEDEPGYGWLNKKAVDEFSRVAETLQHKDSMIKNRYGDPFEAVEKEKAVLASMK</sequence>
<evidence type="ECO:0000313" key="2">
    <source>
        <dbReference type="EMBL" id="UJO10964.1"/>
    </source>
</evidence>
<accession>A0A9Q8P2P4</accession>
<dbReference type="GeneID" id="71982010"/>
<dbReference type="KEGG" id="ffu:CLAFUR5_02132"/>
<evidence type="ECO:0000313" key="3">
    <source>
        <dbReference type="Proteomes" id="UP000756132"/>
    </source>
</evidence>
<dbReference type="OMA" id="ETGYQWS"/>
<dbReference type="RefSeq" id="XP_047755330.1">
    <property type="nucleotide sequence ID" value="XM_047901280.1"/>
</dbReference>
<feature type="region of interest" description="Disordered" evidence="1">
    <location>
        <begin position="1"/>
        <end position="82"/>
    </location>
</feature>
<gene>
    <name evidence="2" type="ORF">CLAFUR5_02132</name>
</gene>
<reference evidence="2" key="1">
    <citation type="submission" date="2021-12" db="EMBL/GenBank/DDBJ databases">
        <authorList>
            <person name="Zaccaron A."/>
            <person name="Stergiopoulos I."/>
        </authorList>
    </citation>
    <scope>NUCLEOTIDE SEQUENCE</scope>
    <source>
        <strain evidence="2">Race5_Kim</strain>
    </source>
</reference>
<organism evidence="2 3">
    <name type="scientific">Passalora fulva</name>
    <name type="common">Tomato leaf mold</name>
    <name type="synonym">Cladosporium fulvum</name>
    <dbReference type="NCBI Taxonomy" id="5499"/>
    <lineage>
        <taxon>Eukaryota</taxon>
        <taxon>Fungi</taxon>
        <taxon>Dikarya</taxon>
        <taxon>Ascomycota</taxon>
        <taxon>Pezizomycotina</taxon>
        <taxon>Dothideomycetes</taxon>
        <taxon>Dothideomycetidae</taxon>
        <taxon>Mycosphaerellales</taxon>
        <taxon>Mycosphaerellaceae</taxon>
        <taxon>Fulvia</taxon>
    </lineage>
</organism>
<reference evidence="2" key="2">
    <citation type="journal article" date="2022" name="Microb. Genom.">
        <title>A chromosome-scale genome assembly of the tomato pathogen Cladosporium fulvum reveals a compartmentalized genome architecture and the presence of a dispensable chromosome.</title>
        <authorList>
            <person name="Zaccaron A.Z."/>
            <person name="Chen L.H."/>
            <person name="Samaras A."/>
            <person name="Stergiopoulos I."/>
        </authorList>
    </citation>
    <scope>NUCLEOTIDE SEQUENCE</scope>
    <source>
        <strain evidence="2">Race5_Kim</strain>
    </source>
</reference>
<dbReference type="OrthoDB" id="5377039at2759"/>
<proteinExistence type="predicted"/>
<feature type="compositionally biased region" description="Low complexity" evidence="1">
    <location>
        <begin position="1"/>
        <end position="37"/>
    </location>
</feature>
<dbReference type="Proteomes" id="UP000756132">
    <property type="component" value="Chromosome 1"/>
</dbReference>
<dbReference type="AlphaFoldDB" id="A0A9Q8P2P4"/>